<evidence type="ECO:0000313" key="10">
    <source>
        <dbReference type="EMBL" id="RZT58229.1"/>
    </source>
</evidence>
<comment type="caution">
    <text evidence="10">The sequence shown here is derived from an EMBL/GenBank/DDBJ whole genome shotgun (WGS) entry which is preliminary data.</text>
</comment>
<comment type="similarity">
    <text evidence="7">Belongs to the binding-protein-dependent transport system permease family.</text>
</comment>
<dbReference type="InterPro" id="IPR051393">
    <property type="entry name" value="ABC_transporter_permease"/>
</dbReference>
<evidence type="ECO:0000256" key="3">
    <source>
        <dbReference type="ARBA" id="ARBA00022475"/>
    </source>
</evidence>
<keyword evidence="4 7" id="KW-0812">Transmembrane</keyword>
<dbReference type="SUPFAM" id="SSF161098">
    <property type="entry name" value="MetI-like"/>
    <property type="match status" value="1"/>
</dbReference>
<sequence>MTSILPLTEPAIAARAATDSDDTSAHPGAPRRTARGSRARRVRYALTVLVFLLPSAIPLTLFVLTPMVSAAWISLHDWNLLSPMTFVGLDNFAGLITDPDTARVFGNTVYYIVGYLPLVYIGGLALALALNRAMRGRNLLRGIYFLPVVTSWIVVAIVWRWLLAPENGVVNGVLGFFGIDGPGWWTDPSWSMPSIILASAWKDLGFVMVILLAGLQSINTDLYDAAKVDGAGPWRRLISVTLPMLSPSTFFVVVISLINGFQVFDQVYAMTGGGPAGSSQVVVGEIYDLTFRYGSAGEASALSWMLFVVILAATVVQVIGQKRWVHYA</sequence>
<dbReference type="InterPro" id="IPR035906">
    <property type="entry name" value="MetI-like_sf"/>
</dbReference>
<name>A0A4V2FML8_9MICO</name>
<dbReference type="OrthoDB" id="4053402at2"/>
<feature type="domain" description="ABC transmembrane type-1" evidence="9">
    <location>
        <begin position="105"/>
        <end position="317"/>
    </location>
</feature>
<dbReference type="InterPro" id="IPR000515">
    <property type="entry name" value="MetI-like"/>
</dbReference>
<evidence type="ECO:0000256" key="6">
    <source>
        <dbReference type="ARBA" id="ARBA00023136"/>
    </source>
</evidence>
<evidence type="ECO:0000259" key="9">
    <source>
        <dbReference type="PROSITE" id="PS50928"/>
    </source>
</evidence>
<evidence type="ECO:0000256" key="2">
    <source>
        <dbReference type="ARBA" id="ARBA00022448"/>
    </source>
</evidence>
<feature type="region of interest" description="Disordered" evidence="8">
    <location>
        <begin position="15"/>
        <end position="36"/>
    </location>
</feature>
<keyword evidence="3" id="KW-1003">Cell membrane</keyword>
<gene>
    <name evidence="10" type="ORF">EV140_2474</name>
</gene>
<dbReference type="AlphaFoldDB" id="A0A4V2FML8"/>
<dbReference type="Pfam" id="PF00528">
    <property type="entry name" value="BPD_transp_1"/>
    <property type="match status" value="1"/>
</dbReference>
<dbReference type="Proteomes" id="UP000292408">
    <property type="component" value="Unassembled WGS sequence"/>
</dbReference>
<dbReference type="PANTHER" id="PTHR30193:SF37">
    <property type="entry name" value="INNER MEMBRANE ABC TRANSPORTER PERMEASE PROTEIN YCJO"/>
    <property type="match status" value="1"/>
</dbReference>
<keyword evidence="6 7" id="KW-0472">Membrane</keyword>
<dbReference type="PANTHER" id="PTHR30193">
    <property type="entry name" value="ABC TRANSPORTER PERMEASE PROTEIN"/>
    <property type="match status" value="1"/>
</dbReference>
<dbReference type="PROSITE" id="PS50928">
    <property type="entry name" value="ABC_TM1"/>
    <property type="match status" value="1"/>
</dbReference>
<dbReference type="Gene3D" id="1.10.3720.10">
    <property type="entry name" value="MetI-like"/>
    <property type="match status" value="1"/>
</dbReference>
<protein>
    <submittedName>
        <fullName evidence="10">Carbohydrate ABC transporter membrane protein 1 (CUT1 family)</fullName>
    </submittedName>
</protein>
<evidence type="ECO:0000256" key="4">
    <source>
        <dbReference type="ARBA" id="ARBA00022692"/>
    </source>
</evidence>
<dbReference type="GO" id="GO:0005886">
    <property type="term" value="C:plasma membrane"/>
    <property type="evidence" value="ECO:0007669"/>
    <property type="project" value="UniProtKB-SubCell"/>
</dbReference>
<reference evidence="10 11" key="1">
    <citation type="journal article" date="2015" name="Stand. Genomic Sci.">
        <title>Genomic Encyclopedia of Bacterial and Archaeal Type Strains, Phase III: the genomes of soil and plant-associated and newly described type strains.</title>
        <authorList>
            <person name="Whitman W.B."/>
            <person name="Woyke T."/>
            <person name="Klenk H.P."/>
            <person name="Zhou Y."/>
            <person name="Lilburn T.G."/>
            <person name="Beck B.J."/>
            <person name="De Vos P."/>
            <person name="Vandamme P."/>
            <person name="Eisen J.A."/>
            <person name="Garrity G."/>
            <person name="Hugenholtz P."/>
            <person name="Kyrpides N.C."/>
        </authorList>
    </citation>
    <scope>NUCLEOTIDE SEQUENCE [LARGE SCALE GENOMIC DNA]</scope>
    <source>
        <strain evidence="10 11">AC4r</strain>
    </source>
</reference>
<evidence type="ECO:0000256" key="5">
    <source>
        <dbReference type="ARBA" id="ARBA00022989"/>
    </source>
</evidence>
<feature type="transmembrane region" description="Helical" evidence="7">
    <location>
        <begin position="109"/>
        <end position="130"/>
    </location>
</feature>
<feature type="transmembrane region" description="Helical" evidence="7">
    <location>
        <begin position="236"/>
        <end position="258"/>
    </location>
</feature>
<keyword evidence="2 7" id="KW-0813">Transport</keyword>
<dbReference type="RefSeq" id="WP_130284319.1">
    <property type="nucleotide sequence ID" value="NZ_SGXT01000018.1"/>
</dbReference>
<feature type="transmembrane region" description="Helical" evidence="7">
    <location>
        <begin position="195"/>
        <end position="215"/>
    </location>
</feature>
<dbReference type="GO" id="GO:0055085">
    <property type="term" value="P:transmembrane transport"/>
    <property type="evidence" value="ECO:0007669"/>
    <property type="project" value="InterPro"/>
</dbReference>
<feature type="transmembrane region" description="Helical" evidence="7">
    <location>
        <begin position="44"/>
        <end position="73"/>
    </location>
</feature>
<proteinExistence type="inferred from homology"/>
<comment type="subcellular location">
    <subcellularLocation>
        <location evidence="1 7">Cell membrane</location>
        <topology evidence="1 7">Multi-pass membrane protein</topology>
    </subcellularLocation>
</comment>
<accession>A0A4V2FML8</accession>
<dbReference type="EMBL" id="SGXT01000018">
    <property type="protein sequence ID" value="RZT58229.1"/>
    <property type="molecule type" value="Genomic_DNA"/>
</dbReference>
<dbReference type="CDD" id="cd06261">
    <property type="entry name" value="TM_PBP2"/>
    <property type="match status" value="1"/>
</dbReference>
<evidence type="ECO:0000256" key="1">
    <source>
        <dbReference type="ARBA" id="ARBA00004651"/>
    </source>
</evidence>
<evidence type="ECO:0000313" key="11">
    <source>
        <dbReference type="Proteomes" id="UP000292408"/>
    </source>
</evidence>
<evidence type="ECO:0000256" key="8">
    <source>
        <dbReference type="SAM" id="MobiDB-lite"/>
    </source>
</evidence>
<organism evidence="10 11">
    <name type="scientific">Microcella alkaliphila</name>
    <dbReference type="NCBI Taxonomy" id="279828"/>
    <lineage>
        <taxon>Bacteria</taxon>
        <taxon>Bacillati</taxon>
        <taxon>Actinomycetota</taxon>
        <taxon>Actinomycetes</taxon>
        <taxon>Micrococcales</taxon>
        <taxon>Microbacteriaceae</taxon>
        <taxon>Microcella</taxon>
    </lineage>
</organism>
<keyword evidence="5 7" id="KW-1133">Transmembrane helix</keyword>
<feature type="transmembrane region" description="Helical" evidence="7">
    <location>
        <begin position="301"/>
        <end position="320"/>
    </location>
</feature>
<evidence type="ECO:0000256" key="7">
    <source>
        <dbReference type="RuleBase" id="RU363032"/>
    </source>
</evidence>
<keyword evidence="11" id="KW-1185">Reference proteome</keyword>
<feature type="transmembrane region" description="Helical" evidence="7">
    <location>
        <begin position="142"/>
        <end position="162"/>
    </location>
</feature>